<name>A0A0E3FAY6_9CAUD</name>
<dbReference type="Proteomes" id="UP000033008">
    <property type="component" value="Segment"/>
</dbReference>
<dbReference type="InterPro" id="IPR057120">
    <property type="entry name" value="Phage_TTP_2"/>
</dbReference>
<evidence type="ECO:0008006" key="3">
    <source>
        <dbReference type="Google" id="ProtNLM"/>
    </source>
</evidence>
<evidence type="ECO:0000313" key="2">
    <source>
        <dbReference type="Proteomes" id="UP000033008"/>
    </source>
</evidence>
<dbReference type="OrthoDB" id="14319at10239"/>
<reference evidence="1 2" key="1">
    <citation type="submission" date="2013-12" db="EMBL/GenBank/DDBJ databases">
        <title>Ecological redundancy of diverse viral populations within a natural community.</title>
        <authorList>
            <person name="Gregory A.C."/>
            <person name="LaButti K."/>
            <person name="Copeland A."/>
            <person name="Woyke T."/>
            <person name="Sullivan M.B."/>
        </authorList>
    </citation>
    <scope>NUCLEOTIDE SEQUENCE [LARGE SCALE GENOMIC DNA]</scope>
    <source>
        <strain evidence="1">Syn7803US103</strain>
    </source>
</reference>
<organism evidence="1 2">
    <name type="scientific">Synechococcus phage ACG-2014j</name>
    <dbReference type="NCBI Taxonomy" id="1493514"/>
    <lineage>
        <taxon>Viruses</taxon>
        <taxon>Duplodnaviria</taxon>
        <taxon>Heunggongvirae</taxon>
        <taxon>Uroviricota</taxon>
        <taxon>Caudoviricetes</taxon>
        <taxon>Pantevenvirales</taxon>
        <taxon>Kyanoviridae</taxon>
        <taxon>Potamoivirus</taxon>
        <taxon>Potamoivirus tusconj</taxon>
    </lineage>
</organism>
<gene>
    <name evidence="1" type="ORF">Syn7803US103_6</name>
</gene>
<dbReference type="GeneID" id="24171184"/>
<evidence type="ECO:0000313" key="1">
    <source>
        <dbReference type="EMBL" id="AIX23901.1"/>
    </source>
</evidence>
<dbReference type="RefSeq" id="YP_009133988.1">
    <property type="nucleotide sequence ID" value="NC_026926.1"/>
</dbReference>
<dbReference type="EMBL" id="KJ019069">
    <property type="protein sequence ID" value="AIX23901.1"/>
    <property type="molecule type" value="Genomic_DNA"/>
</dbReference>
<sequence>MSFSNNFVVSFEGPAAKYFDSEAVEFFCDEAQLPNVNTATATQNGLYVGLGSVDYPHTRVFTEFQLSFMLDANLNLLKSLNLWYGSIFNENEIETYLENRSTRLAYKDSYASTINITKTESGPDSPTQRKPITYVMEKAYPYAVDAIPLQFGSSQITKVTAQFKYQRHYTINRDITAVTGKPLVQEFKTITGRSILSEAQRQTGLADLRGANGDVA</sequence>
<protein>
    <recommendedName>
        <fullName evidence="3">Tail tube protein</fullName>
    </recommendedName>
</protein>
<accession>A0A0E3FAY6</accession>
<proteinExistence type="predicted"/>
<dbReference type="Pfam" id="PF23849">
    <property type="entry name" value="Phage_TTP_2"/>
    <property type="match status" value="1"/>
</dbReference>
<dbReference type="KEGG" id="vg:24171184"/>